<dbReference type="Pfam" id="PF00196">
    <property type="entry name" value="GerE"/>
    <property type="match status" value="1"/>
</dbReference>
<evidence type="ECO:0000256" key="2">
    <source>
        <dbReference type="ARBA" id="ARBA00023125"/>
    </source>
</evidence>
<name>A0A1B8HQB0_9GAMM</name>
<dbReference type="CDD" id="cd06170">
    <property type="entry name" value="LuxR_C_like"/>
    <property type="match status" value="1"/>
</dbReference>
<dbReference type="SMART" id="SM00448">
    <property type="entry name" value="REC"/>
    <property type="match status" value="1"/>
</dbReference>
<dbReference type="PANTHER" id="PTHR43214:SF41">
    <property type="entry name" value="NITRATE_NITRITE RESPONSE REGULATOR PROTEIN NARP"/>
    <property type="match status" value="1"/>
</dbReference>
<keyword evidence="3" id="KW-0804">Transcription</keyword>
<feature type="domain" description="Response regulatory" evidence="6">
    <location>
        <begin position="5"/>
        <end position="121"/>
    </location>
</feature>
<dbReference type="InterPro" id="IPR039420">
    <property type="entry name" value="WalR-like"/>
</dbReference>
<dbReference type="PANTHER" id="PTHR43214">
    <property type="entry name" value="TWO-COMPONENT RESPONSE REGULATOR"/>
    <property type="match status" value="1"/>
</dbReference>
<dbReference type="InterPro" id="IPR011006">
    <property type="entry name" value="CheY-like_superfamily"/>
</dbReference>
<dbReference type="SUPFAM" id="SSF52172">
    <property type="entry name" value="CheY-like"/>
    <property type="match status" value="1"/>
</dbReference>
<gene>
    <name evidence="7" type="ORF">AYY17_02260</name>
</gene>
<keyword evidence="4" id="KW-0597">Phosphoprotein</keyword>
<dbReference type="GO" id="GO:0003677">
    <property type="term" value="F:DNA binding"/>
    <property type="evidence" value="ECO:0007669"/>
    <property type="project" value="UniProtKB-KW"/>
</dbReference>
<evidence type="ECO:0000259" key="6">
    <source>
        <dbReference type="PROSITE" id="PS50110"/>
    </source>
</evidence>
<protein>
    <submittedName>
        <fullName evidence="7">DNA-binding response regulator</fullName>
    </submittedName>
</protein>
<organism evidence="7 8">
    <name type="scientific">Morganella psychrotolerans</name>
    <dbReference type="NCBI Taxonomy" id="368603"/>
    <lineage>
        <taxon>Bacteria</taxon>
        <taxon>Pseudomonadati</taxon>
        <taxon>Pseudomonadota</taxon>
        <taxon>Gammaproteobacteria</taxon>
        <taxon>Enterobacterales</taxon>
        <taxon>Morganellaceae</taxon>
        <taxon>Morganella</taxon>
    </lineage>
</organism>
<dbReference type="InterPro" id="IPR000792">
    <property type="entry name" value="Tscrpt_reg_LuxR_C"/>
</dbReference>
<dbReference type="PROSITE" id="PS50043">
    <property type="entry name" value="HTH_LUXR_2"/>
    <property type="match status" value="1"/>
</dbReference>
<dbReference type="PRINTS" id="PR00038">
    <property type="entry name" value="HTHLUXR"/>
</dbReference>
<keyword evidence="2 7" id="KW-0238">DNA-binding</keyword>
<reference evidence="7 8" key="1">
    <citation type="submission" date="2016-06" db="EMBL/GenBank/DDBJ databases">
        <authorList>
            <person name="Kjaerup R.B."/>
            <person name="Dalgaard T.S."/>
            <person name="Juul-Madsen H.R."/>
        </authorList>
    </citation>
    <scope>NUCLEOTIDE SEQUENCE [LARGE SCALE GENOMIC DNA]</scope>
    <source>
        <strain evidence="7 8">GCSL-Mp3</strain>
    </source>
</reference>
<feature type="modified residue" description="4-aspartylphosphate" evidence="4">
    <location>
        <position position="56"/>
    </location>
</feature>
<dbReference type="PROSITE" id="PS00622">
    <property type="entry name" value="HTH_LUXR_1"/>
    <property type="match status" value="1"/>
</dbReference>
<comment type="caution">
    <text evidence="7">The sequence shown here is derived from an EMBL/GenBank/DDBJ whole genome shotgun (WGS) entry which is preliminary data.</text>
</comment>
<dbReference type="AlphaFoldDB" id="A0A1B8HQB0"/>
<dbReference type="Proteomes" id="UP000092247">
    <property type="component" value="Unassembled WGS sequence"/>
</dbReference>
<evidence type="ECO:0000259" key="5">
    <source>
        <dbReference type="PROSITE" id="PS50043"/>
    </source>
</evidence>
<dbReference type="RefSeq" id="WP_067420931.1">
    <property type="nucleotide sequence ID" value="NZ_LZEX01000001.1"/>
</dbReference>
<dbReference type="EMBL" id="LZEX01000001">
    <property type="protein sequence ID" value="OBU11563.1"/>
    <property type="molecule type" value="Genomic_DNA"/>
</dbReference>
<feature type="domain" description="HTH luxR-type" evidence="5">
    <location>
        <begin position="142"/>
        <end position="206"/>
    </location>
</feature>
<dbReference type="Pfam" id="PF00072">
    <property type="entry name" value="Response_reg"/>
    <property type="match status" value="1"/>
</dbReference>
<sequence length="209" mass="24350">MPHHTIMVIDDHPLLRYGFQMLLQPDYALTIMPEPTDNAGLFSYIHQHVPRMIILDINIHAFSGIDFIKKLRHKRVTSYILVFSQSQERNDIYAAIDAGADGYILKNCDIDYLADQIKDAFQGKKIFSESVYKILQEREHFHDPITYLTRRESDVLKELACGMKNKEIARALYISEETVKVHIRNILKKLNVSTRLAASLLYLRHRLPR</sequence>
<dbReference type="SMART" id="SM00421">
    <property type="entry name" value="HTH_LUXR"/>
    <property type="match status" value="1"/>
</dbReference>
<accession>A0A1B8HQB0</accession>
<evidence type="ECO:0000256" key="1">
    <source>
        <dbReference type="ARBA" id="ARBA00023015"/>
    </source>
</evidence>
<evidence type="ECO:0000256" key="4">
    <source>
        <dbReference type="PROSITE-ProRule" id="PRU00169"/>
    </source>
</evidence>
<dbReference type="GO" id="GO:0006355">
    <property type="term" value="P:regulation of DNA-templated transcription"/>
    <property type="evidence" value="ECO:0007669"/>
    <property type="project" value="InterPro"/>
</dbReference>
<dbReference type="InterPro" id="IPR016032">
    <property type="entry name" value="Sig_transdc_resp-reg_C-effctor"/>
</dbReference>
<dbReference type="PROSITE" id="PS50110">
    <property type="entry name" value="RESPONSE_REGULATORY"/>
    <property type="match status" value="1"/>
</dbReference>
<evidence type="ECO:0000313" key="7">
    <source>
        <dbReference type="EMBL" id="OBU11563.1"/>
    </source>
</evidence>
<dbReference type="Gene3D" id="3.40.50.2300">
    <property type="match status" value="1"/>
</dbReference>
<keyword evidence="1" id="KW-0805">Transcription regulation</keyword>
<dbReference type="InterPro" id="IPR001789">
    <property type="entry name" value="Sig_transdc_resp-reg_receiver"/>
</dbReference>
<evidence type="ECO:0000313" key="8">
    <source>
        <dbReference type="Proteomes" id="UP000092247"/>
    </source>
</evidence>
<proteinExistence type="predicted"/>
<evidence type="ECO:0000256" key="3">
    <source>
        <dbReference type="ARBA" id="ARBA00023163"/>
    </source>
</evidence>
<dbReference type="SUPFAM" id="SSF46894">
    <property type="entry name" value="C-terminal effector domain of the bipartite response regulators"/>
    <property type="match status" value="1"/>
</dbReference>
<dbReference type="GO" id="GO:0000160">
    <property type="term" value="P:phosphorelay signal transduction system"/>
    <property type="evidence" value="ECO:0007669"/>
    <property type="project" value="InterPro"/>
</dbReference>